<dbReference type="SUPFAM" id="SSF54236">
    <property type="entry name" value="Ubiquitin-like"/>
    <property type="match status" value="1"/>
</dbReference>
<dbReference type="Gene3D" id="3.80.10.10">
    <property type="entry name" value="Ribonuclease Inhibitor"/>
    <property type="match status" value="2"/>
</dbReference>
<organism evidence="7 8">
    <name type="scientific">Carex littledalei</name>
    <dbReference type="NCBI Taxonomy" id="544730"/>
    <lineage>
        <taxon>Eukaryota</taxon>
        <taxon>Viridiplantae</taxon>
        <taxon>Streptophyta</taxon>
        <taxon>Embryophyta</taxon>
        <taxon>Tracheophyta</taxon>
        <taxon>Spermatophyta</taxon>
        <taxon>Magnoliopsida</taxon>
        <taxon>Liliopsida</taxon>
        <taxon>Poales</taxon>
        <taxon>Cyperaceae</taxon>
        <taxon>Cyperoideae</taxon>
        <taxon>Cariceae</taxon>
        <taxon>Carex</taxon>
        <taxon>Carex subgen. Euthyceras</taxon>
    </lineage>
</organism>
<dbReference type="PANTHER" id="PTHR48051:SF1">
    <property type="entry name" value="RAS SUPPRESSOR PROTEIN 1"/>
    <property type="match status" value="1"/>
</dbReference>
<dbReference type="EMBL" id="SWLB01000013">
    <property type="protein sequence ID" value="KAF3330473.1"/>
    <property type="molecule type" value="Genomic_DNA"/>
</dbReference>
<evidence type="ECO:0000256" key="3">
    <source>
        <dbReference type="ARBA" id="ARBA00023786"/>
    </source>
</evidence>
<evidence type="ECO:0000313" key="7">
    <source>
        <dbReference type="EMBL" id="KAF3330473.1"/>
    </source>
</evidence>
<dbReference type="Pfam" id="PF00240">
    <property type="entry name" value="ubiquitin"/>
    <property type="match status" value="1"/>
</dbReference>
<dbReference type="Pfam" id="PF13855">
    <property type="entry name" value="LRR_8"/>
    <property type="match status" value="1"/>
</dbReference>
<dbReference type="PROSITE" id="PS50053">
    <property type="entry name" value="UBIQUITIN_2"/>
    <property type="match status" value="1"/>
</dbReference>
<dbReference type="Pfam" id="PF12799">
    <property type="entry name" value="LRR_4"/>
    <property type="match status" value="1"/>
</dbReference>
<feature type="domain" description="Ubiquitin-like" evidence="6">
    <location>
        <begin position="24"/>
        <end position="97"/>
    </location>
</feature>
<gene>
    <name evidence="7" type="ORF">FCM35_KLT03827</name>
</gene>
<comment type="similarity">
    <text evidence="3">Belongs to the SHOC2 family.</text>
</comment>
<dbReference type="Proteomes" id="UP000623129">
    <property type="component" value="Unassembled WGS sequence"/>
</dbReference>
<feature type="region of interest" description="Disordered" evidence="5">
    <location>
        <begin position="102"/>
        <end position="134"/>
    </location>
</feature>
<dbReference type="InterPro" id="IPR001611">
    <property type="entry name" value="Leu-rich_rpt"/>
</dbReference>
<dbReference type="InterPro" id="IPR025875">
    <property type="entry name" value="Leu-rich_rpt_4"/>
</dbReference>
<feature type="compositionally biased region" description="Low complexity" evidence="5">
    <location>
        <begin position="7"/>
        <end position="24"/>
    </location>
</feature>
<dbReference type="Gene3D" id="3.10.20.90">
    <property type="entry name" value="Phosphatidylinositol 3-kinase Catalytic Subunit, Chain A, domain 1"/>
    <property type="match status" value="1"/>
</dbReference>
<dbReference type="SMART" id="SM00213">
    <property type="entry name" value="UBQ"/>
    <property type="match status" value="1"/>
</dbReference>
<feature type="compositionally biased region" description="Low complexity" evidence="5">
    <location>
        <begin position="110"/>
        <end position="126"/>
    </location>
</feature>
<dbReference type="InterPro" id="IPR003591">
    <property type="entry name" value="Leu-rich_rpt_typical-subtyp"/>
</dbReference>
<evidence type="ECO:0000256" key="1">
    <source>
        <dbReference type="ARBA" id="ARBA00022614"/>
    </source>
</evidence>
<dbReference type="CDD" id="cd17039">
    <property type="entry name" value="Ubl_ubiquitin_like"/>
    <property type="match status" value="1"/>
</dbReference>
<dbReference type="AlphaFoldDB" id="A0A833R6K5"/>
<accession>A0A833R6K5</accession>
<evidence type="ECO:0000256" key="2">
    <source>
        <dbReference type="ARBA" id="ARBA00022737"/>
    </source>
</evidence>
<keyword evidence="1" id="KW-0433">Leucine-rich repeat</keyword>
<name>A0A833R6K5_9POAL</name>
<feature type="region of interest" description="Disordered" evidence="5">
    <location>
        <begin position="1"/>
        <end position="25"/>
    </location>
</feature>
<keyword evidence="2" id="KW-0677">Repeat</keyword>
<protein>
    <submittedName>
        <fullName evidence="7">Plant intracellular Ras-group-related LRR protein 8</fullName>
    </submittedName>
</protein>
<dbReference type="InterPro" id="IPR029071">
    <property type="entry name" value="Ubiquitin-like_domsf"/>
</dbReference>
<dbReference type="OrthoDB" id="2187496at2759"/>
<dbReference type="PANTHER" id="PTHR48051">
    <property type="match status" value="1"/>
</dbReference>
<evidence type="ECO:0000313" key="8">
    <source>
        <dbReference type="Proteomes" id="UP000623129"/>
    </source>
</evidence>
<reference evidence="7" key="1">
    <citation type="submission" date="2020-01" db="EMBL/GenBank/DDBJ databases">
        <title>Genome sequence of Kobresia littledalei, the first chromosome-level genome in the family Cyperaceae.</title>
        <authorList>
            <person name="Qu G."/>
        </authorList>
    </citation>
    <scope>NUCLEOTIDE SEQUENCE</scope>
    <source>
        <strain evidence="7">C.B.Clarke</strain>
        <tissue evidence="7">Leaf</tissue>
    </source>
</reference>
<dbReference type="InterPro" id="IPR032675">
    <property type="entry name" value="LRR_dom_sf"/>
</dbReference>
<dbReference type="InterPro" id="IPR050216">
    <property type="entry name" value="LRR_domain-containing"/>
</dbReference>
<keyword evidence="8" id="KW-1185">Reference proteome</keyword>
<dbReference type="InterPro" id="IPR000626">
    <property type="entry name" value="Ubiquitin-like_dom"/>
</dbReference>
<evidence type="ECO:0000256" key="4">
    <source>
        <dbReference type="ARBA" id="ARBA00037519"/>
    </source>
</evidence>
<comment type="caution">
    <text evidence="7">The sequence shown here is derived from an EMBL/GenBank/DDBJ whole genome shotgun (WGS) entry which is preliminary data.</text>
</comment>
<comment type="function">
    <text evidence="4">Leucine-rich repeat protein that likely mediates protein interactions, possibly in the context of signal transduction.</text>
</comment>
<evidence type="ECO:0000256" key="5">
    <source>
        <dbReference type="SAM" id="MobiDB-lite"/>
    </source>
</evidence>
<proteinExistence type="inferred from homology"/>
<evidence type="ECO:0000259" key="6">
    <source>
        <dbReference type="PROSITE" id="PS50053"/>
    </source>
</evidence>
<dbReference type="SMART" id="SM00369">
    <property type="entry name" value="LRR_TYP"/>
    <property type="match status" value="3"/>
</dbReference>
<dbReference type="GO" id="GO:0005737">
    <property type="term" value="C:cytoplasm"/>
    <property type="evidence" value="ECO:0007669"/>
    <property type="project" value="TreeGrafter"/>
</dbReference>
<dbReference type="SUPFAM" id="SSF52058">
    <property type="entry name" value="L domain-like"/>
    <property type="match status" value="1"/>
</dbReference>
<sequence length="395" mass="43513">MEKHCEGGAAADPASGSDNSGSSSTLTVQVKFGGRSIPVPVPAEAAVRELKSLLQPLTNVIPRGQKLIFKGKVLEDGATLRSYQIINGSKIMLVASQGLHQGDGPIKKPTSSSQSTTRRIISNSRDSQLHKTETRIEKSRAERWKITGVVALSECQLREVPDEVWGCGSSIRALDLSTNFIQQIPLKISDLKSINKLLLNGNDLSEDSICWEGLLSLKLLSFLSLNNNRLTALPSALGSLTSLRQLHLACNNLTALPTELASLTQLEVLKANNNRYTISYTCFKSFLCFRTKQIDLSSNLLTELPKTLGNLYNLKALYLKNNGVRTLPPTLFEGCRQLSILDLHGTEITNDVLRQIKGWEDFDERRRSKHQKQLDFRVGSSGVFDEGADDNSRGH</sequence>